<dbReference type="GO" id="GO:0003677">
    <property type="term" value="F:DNA binding"/>
    <property type="evidence" value="ECO:0007669"/>
    <property type="project" value="UniProtKB-KW"/>
</dbReference>
<evidence type="ECO:0000313" key="8">
    <source>
        <dbReference type="EMBL" id="ARM20328.1"/>
    </source>
</evidence>
<dbReference type="InterPro" id="IPR044808">
    <property type="entry name" value="ERF_plant"/>
</dbReference>
<evidence type="ECO:0000256" key="2">
    <source>
        <dbReference type="ARBA" id="ARBA00023015"/>
    </source>
</evidence>
<dbReference type="CDD" id="cd00018">
    <property type="entry name" value="AP2"/>
    <property type="match status" value="1"/>
</dbReference>
<evidence type="ECO:0000256" key="1">
    <source>
        <dbReference type="ARBA" id="ARBA00004123"/>
    </source>
</evidence>
<dbReference type="AlphaFoldDB" id="A0A1Z1EDH5"/>
<dbReference type="SMART" id="SM00380">
    <property type="entry name" value="AP2"/>
    <property type="match status" value="1"/>
</dbReference>
<dbReference type="InterPro" id="IPR016177">
    <property type="entry name" value="DNA-bd_dom_sf"/>
</dbReference>
<organism evidence="8">
    <name type="scientific">Santalum album</name>
    <name type="common">Indian sandalwood</name>
    <dbReference type="NCBI Taxonomy" id="35974"/>
    <lineage>
        <taxon>Eukaryota</taxon>
        <taxon>Viridiplantae</taxon>
        <taxon>Streptophyta</taxon>
        <taxon>Embryophyta</taxon>
        <taxon>Tracheophyta</taxon>
        <taxon>Spermatophyta</taxon>
        <taxon>Magnoliopsida</taxon>
        <taxon>eudicotyledons</taxon>
        <taxon>Gunneridae</taxon>
        <taxon>Pentapetalae</taxon>
        <taxon>Santalales</taxon>
        <taxon>Santalaceae</taxon>
        <taxon>Santalum</taxon>
    </lineage>
</organism>
<reference evidence="8" key="1">
    <citation type="submission" date="2016-05" db="EMBL/GenBank/DDBJ databases">
        <authorList>
            <person name="Lavstsen T."/>
            <person name="Jespersen J.S."/>
        </authorList>
    </citation>
    <scope>NUCLEOTIDE SEQUENCE</scope>
</reference>
<feature type="region of interest" description="Disordered" evidence="6">
    <location>
        <begin position="1"/>
        <end position="22"/>
    </location>
</feature>
<dbReference type="Gene3D" id="3.30.730.10">
    <property type="entry name" value="AP2/ERF domain"/>
    <property type="match status" value="1"/>
</dbReference>
<dbReference type="SUPFAM" id="SSF54171">
    <property type="entry name" value="DNA-binding domain"/>
    <property type="match status" value="1"/>
</dbReference>
<evidence type="ECO:0000256" key="4">
    <source>
        <dbReference type="ARBA" id="ARBA00023163"/>
    </source>
</evidence>
<dbReference type="PROSITE" id="PS51032">
    <property type="entry name" value="AP2_ERF"/>
    <property type="match status" value="1"/>
</dbReference>
<keyword evidence="3" id="KW-0238">DNA-binding</keyword>
<evidence type="ECO:0000259" key="7">
    <source>
        <dbReference type="PROSITE" id="PS51032"/>
    </source>
</evidence>
<dbReference type="GO" id="GO:0005634">
    <property type="term" value="C:nucleus"/>
    <property type="evidence" value="ECO:0007669"/>
    <property type="project" value="UniProtKB-SubCell"/>
</dbReference>
<name>A0A1Z1EDH5_SANAL</name>
<feature type="compositionally biased region" description="Basic residues" evidence="6">
    <location>
        <begin position="83"/>
        <end position="98"/>
    </location>
</feature>
<evidence type="ECO:0000256" key="3">
    <source>
        <dbReference type="ARBA" id="ARBA00023125"/>
    </source>
</evidence>
<dbReference type="GO" id="GO:0009873">
    <property type="term" value="P:ethylene-activated signaling pathway"/>
    <property type="evidence" value="ECO:0007669"/>
    <property type="project" value="InterPro"/>
</dbReference>
<dbReference type="Pfam" id="PF00847">
    <property type="entry name" value="AP2"/>
    <property type="match status" value="1"/>
</dbReference>
<feature type="region of interest" description="Disordered" evidence="6">
    <location>
        <begin position="74"/>
        <end position="98"/>
    </location>
</feature>
<dbReference type="PANTHER" id="PTHR31190:SF181">
    <property type="entry name" value="OS02G0764700 PROTEIN"/>
    <property type="match status" value="1"/>
</dbReference>
<dbReference type="InterPro" id="IPR036955">
    <property type="entry name" value="AP2/ERF_dom_sf"/>
</dbReference>
<evidence type="ECO:0000256" key="5">
    <source>
        <dbReference type="ARBA" id="ARBA00023242"/>
    </source>
</evidence>
<keyword evidence="4" id="KW-0804">Transcription</keyword>
<evidence type="ECO:0000256" key="6">
    <source>
        <dbReference type="SAM" id="MobiDB-lite"/>
    </source>
</evidence>
<sequence length="214" mass="23091">MESPFQRPIRGSPPPPASSDHEASVMVAALANVVAGNDSPGSVLSLSGPEPCRECNIGGCLGCNFFATAAAVSGSTEKDNRNNGKRKKTAKKNKYRGVRQRPWGKWAAEIRDPRRAMRVWLGTFETADEAARAYDRAAVKFRGPRAKLNFPFPESSNTEDFNVNTAEECGFSEGSGSGGGNQLSGVFEGQEFEQVIGMDFGGDSTESTMKHFSW</sequence>
<dbReference type="PRINTS" id="PR00367">
    <property type="entry name" value="ETHRSPELEMNT"/>
</dbReference>
<dbReference type="EMBL" id="KX229743">
    <property type="protein sequence ID" value="ARM20328.1"/>
    <property type="molecule type" value="mRNA"/>
</dbReference>
<dbReference type="PANTHER" id="PTHR31190">
    <property type="entry name" value="DNA-BINDING DOMAIN"/>
    <property type="match status" value="1"/>
</dbReference>
<proteinExistence type="evidence at transcript level"/>
<accession>A0A1Z1EDH5</accession>
<feature type="domain" description="AP2/ERF" evidence="7">
    <location>
        <begin position="94"/>
        <end position="151"/>
    </location>
</feature>
<keyword evidence="2" id="KW-0805">Transcription regulation</keyword>
<dbReference type="InterPro" id="IPR001471">
    <property type="entry name" value="AP2/ERF_dom"/>
</dbReference>
<protein>
    <submittedName>
        <fullName evidence="8">ERF109-like protein</fullName>
    </submittedName>
</protein>
<comment type="subcellular location">
    <subcellularLocation>
        <location evidence="1">Nucleus</location>
    </subcellularLocation>
</comment>
<keyword evidence="5" id="KW-0539">Nucleus</keyword>
<dbReference type="FunFam" id="3.30.730.10:FF:000001">
    <property type="entry name" value="Ethylene-responsive transcription factor 2"/>
    <property type="match status" value="1"/>
</dbReference>
<dbReference type="GO" id="GO:0003700">
    <property type="term" value="F:DNA-binding transcription factor activity"/>
    <property type="evidence" value="ECO:0007669"/>
    <property type="project" value="InterPro"/>
</dbReference>